<evidence type="ECO:0000256" key="10">
    <source>
        <dbReference type="ARBA" id="ARBA00022989"/>
    </source>
</evidence>
<dbReference type="GO" id="GO:0008360">
    <property type="term" value="P:regulation of cell shape"/>
    <property type="evidence" value="ECO:0007669"/>
    <property type="project" value="UniProtKB-KW"/>
</dbReference>
<comment type="catalytic activity">
    <reaction evidence="13">
        <text>Preferential cleavage: (Ac)2-L-Lys-D-Ala-|-D-Ala. Also transpeptidation of peptidyl-alanyl moieties that are N-acyl substituents of D-alanine.</text>
        <dbReference type="EC" id="3.4.16.4"/>
    </reaction>
</comment>
<evidence type="ECO:0000256" key="11">
    <source>
        <dbReference type="ARBA" id="ARBA00023136"/>
    </source>
</evidence>
<evidence type="ECO:0000313" key="19">
    <source>
        <dbReference type="Proteomes" id="UP000243650"/>
    </source>
</evidence>
<dbReference type="AlphaFoldDB" id="A0A2P6MFR7"/>
<comment type="caution">
    <text evidence="18">The sequence shown here is derived from an EMBL/GenBank/DDBJ whole genome shotgun (WGS) entry which is preliminary data.</text>
</comment>
<dbReference type="InterPro" id="IPR001460">
    <property type="entry name" value="PCN-bd_Tpept"/>
</dbReference>
<feature type="region of interest" description="Disordered" evidence="14">
    <location>
        <begin position="656"/>
        <end position="678"/>
    </location>
</feature>
<keyword evidence="8" id="KW-0133">Cell shape</keyword>
<dbReference type="UniPathway" id="UPA00219"/>
<dbReference type="Gene3D" id="3.90.1310.10">
    <property type="entry name" value="Penicillin-binding protein 2a (Domain 2)"/>
    <property type="match status" value="1"/>
</dbReference>
<comment type="pathway">
    <text evidence="3">Cell wall biogenesis; peptidoglycan biosynthesis.</text>
</comment>
<evidence type="ECO:0000256" key="6">
    <source>
        <dbReference type="ARBA" id="ARBA00022475"/>
    </source>
</evidence>
<evidence type="ECO:0000256" key="13">
    <source>
        <dbReference type="ARBA" id="ARBA00034000"/>
    </source>
</evidence>
<protein>
    <recommendedName>
        <fullName evidence="5">serine-type D-Ala-D-Ala carboxypeptidase</fullName>
        <ecNumber evidence="5">3.4.16.4</ecNumber>
    </recommendedName>
</protein>
<comment type="subcellular location">
    <subcellularLocation>
        <location evidence="2">Cell membrane</location>
    </subcellularLocation>
    <subcellularLocation>
        <location evidence="1">Membrane</location>
        <topology evidence="1">Single-pass membrane protein</topology>
    </subcellularLocation>
</comment>
<dbReference type="GO" id="GO:0071972">
    <property type="term" value="F:peptidoglycan L,D-transpeptidase activity"/>
    <property type="evidence" value="ECO:0007669"/>
    <property type="project" value="TreeGrafter"/>
</dbReference>
<evidence type="ECO:0000256" key="2">
    <source>
        <dbReference type="ARBA" id="ARBA00004236"/>
    </source>
</evidence>
<evidence type="ECO:0000313" key="18">
    <source>
        <dbReference type="EMBL" id="PRO65142.1"/>
    </source>
</evidence>
<dbReference type="GO" id="GO:0005886">
    <property type="term" value="C:plasma membrane"/>
    <property type="evidence" value="ECO:0007669"/>
    <property type="project" value="UniProtKB-SubCell"/>
</dbReference>
<dbReference type="Gene3D" id="3.40.710.10">
    <property type="entry name" value="DD-peptidase/beta-lactamase superfamily"/>
    <property type="match status" value="1"/>
</dbReference>
<dbReference type="GO" id="GO:0009002">
    <property type="term" value="F:serine-type D-Ala-D-Ala carboxypeptidase activity"/>
    <property type="evidence" value="ECO:0007669"/>
    <property type="project" value="UniProtKB-EC"/>
</dbReference>
<dbReference type="Pfam" id="PF03717">
    <property type="entry name" value="PBP_dimer"/>
    <property type="match status" value="1"/>
</dbReference>
<keyword evidence="11 15" id="KW-0472">Membrane</keyword>
<dbReference type="PANTHER" id="PTHR30627:SF2">
    <property type="entry name" value="PEPTIDOGLYCAN D,D-TRANSPEPTIDASE MRDA"/>
    <property type="match status" value="1"/>
</dbReference>
<feature type="domain" description="Penicillin-binding protein dimerisation" evidence="17">
    <location>
        <begin position="58"/>
        <end position="291"/>
    </location>
</feature>
<dbReference type="SUPFAM" id="SSF56601">
    <property type="entry name" value="beta-lactamase/transpeptidase-like"/>
    <property type="match status" value="1"/>
</dbReference>
<proteinExistence type="inferred from homology"/>
<evidence type="ECO:0000256" key="4">
    <source>
        <dbReference type="ARBA" id="ARBA00007171"/>
    </source>
</evidence>
<evidence type="ECO:0000256" key="8">
    <source>
        <dbReference type="ARBA" id="ARBA00022960"/>
    </source>
</evidence>
<gene>
    <name evidence="18" type="ORF">C6I21_11920</name>
</gene>
<dbReference type="InterPro" id="IPR012338">
    <property type="entry name" value="Beta-lactam/transpept-like"/>
</dbReference>
<evidence type="ECO:0000259" key="17">
    <source>
        <dbReference type="Pfam" id="PF03717"/>
    </source>
</evidence>
<feature type="transmembrane region" description="Helical" evidence="15">
    <location>
        <begin position="15"/>
        <end position="35"/>
    </location>
</feature>
<evidence type="ECO:0000256" key="3">
    <source>
        <dbReference type="ARBA" id="ARBA00004752"/>
    </source>
</evidence>
<keyword evidence="10 15" id="KW-1133">Transmembrane helix</keyword>
<evidence type="ECO:0000256" key="15">
    <source>
        <dbReference type="SAM" id="Phobius"/>
    </source>
</evidence>
<reference evidence="18 19" key="1">
    <citation type="submission" date="2018-03" db="EMBL/GenBank/DDBJ databases">
        <title>Bacillus urumqiensis sp. nov., a moderately haloalkaliphilic bacterium isolated from a salt lake.</title>
        <authorList>
            <person name="Zhao B."/>
            <person name="Liao Z."/>
        </authorList>
    </citation>
    <scope>NUCLEOTIDE SEQUENCE [LARGE SCALE GENOMIC DNA]</scope>
    <source>
        <strain evidence="18 19">BZ-SZ-XJ18</strain>
    </source>
</reference>
<evidence type="ECO:0000256" key="5">
    <source>
        <dbReference type="ARBA" id="ARBA00012448"/>
    </source>
</evidence>
<evidence type="ECO:0000256" key="7">
    <source>
        <dbReference type="ARBA" id="ARBA00022692"/>
    </source>
</evidence>
<keyword evidence="9" id="KW-0573">Peptidoglycan synthesis</keyword>
<evidence type="ECO:0000256" key="14">
    <source>
        <dbReference type="SAM" id="MobiDB-lite"/>
    </source>
</evidence>
<dbReference type="Proteomes" id="UP000243650">
    <property type="component" value="Unassembled WGS sequence"/>
</dbReference>
<dbReference type="Gene3D" id="1.10.10.1230">
    <property type="entry name" value="Penicillin-binding protein, N-terminal non-catalytic domain, head sub-domain"/>
    <property type="match status" value="1"/>
</dbReference>
<keyword evidence="19" id="KW-1185">Reference proteome</keyword>
<dbReference type="EMBL" id="PVNS01000010">
    <property type="protein sequence ID" value="PRO65142.1"/>
    <property type="molecule type" value="Genomic_DNA"/>
</dbReference>
<dbReference type="OrthoDB" id="9770103at2"/>
<evidence type="ECO:0000256" key="1">
    <source>
        <dbReference type="ARBA" id="ARBA00004167"/>
    </source>
</evidence>
<evidence type="ECO:0000256" key="9">
    <source>
        <dbReference type="ARBA" id="ARBA00022984"/>
    </source>
</evidence>
<dbReference type="EC" id="3.4.16.4" evidence="5"/>
<keyword evidence="12" id="KW-0961">Cell wall biogenesis/degradation</keyword>
<keyword evidence="7 15" id="KW-0812">Transmembrane</keyword>
<feature type="domain" description="Penicillin-binding protein transpeptidase" evidence="16">
    <location>
        <begin position="338"/>
        <end position="650"/>
    </location>
</feature>
<feature type="compositionally biased region" description="Acidic residues" evidence="14">
    <location>
        <begin position="667"/>
        <end position="678"/>
    </location>
</feature>
<evidence type="ECO:0000259" key="16">
    <source>
        <dbReference type="Pfam" id="PF00905"/>
    </source>
</evidence>
<dbReference type="InterPro" id="IPR036138">
    <property type="entry name" value="PBP_dimer_sf"/>
</dbReference>
<dbReference type="Pfam" id="PF00905">
    <property type="entry name" value="Transpeptidase"/>
    <property type="match status" value="1"/>
</dbReference>
<dbReference type="InterPro" id="IPR050515">
    <property type="entry name" value="Beta-lactam/transpept"/>
</dbReference>
<accession>A0A2P6MFR7</accession>
<comment type="similarity">
    <text evidence="4">Belongs to the transpeptidase family.</text>
</comment>
<dbReference type="GO" id="GO:0009252">
    <property type="term" value="P:peptidoglycan biosynthetic process"/>
    <property type="evidence" value="ECO:0007669"/>
    <property type="project" value="UniProtKB-UniPathway"/>
</dbReference>
<keyword evidence="6" id="KW-1003">Cell membrane</keyword>
<evidence type="ECO:0000256" key="12">
    <source>
        <dbReference type="ARBA" id="ARBA00023316"/>
    </source>
</evidence>
<sequence length="678" mass="76194">MADKTIHKTHVTTRLNILFFVVFLLFSILILRLGIVQIVQGEEFEEQLAEDQDISEPVEAPRGMMYDRYGNLLVGNELILTLTYTNRNRSQEDLLETAEKLNEFITIDPEEAEGRYERDWREYWALLNPEEFEEKLTVAEQTEAEISDADAHTERIEAVTESELASFTQEEREVFMIWREINRGYNDIPHKVVRDVTYDQAAQIMERVDDLPGVDIVRDSERRYVYGDAYRSIFGGVGSIARDDIDQFLARGYERNAEVGQSYLEAQYEDVLRGQSGEIRNRLNEDGEPLSQPELEPGQRGYDLKLTFDMELHQRVKDIIETEVQSRAGSFIDQQDAYVVIMEPDTGDILTLAGNNSDLGTFTQGYVVGSSMKGATVLAGYDTGVLPPGAGIYDRPINFPGSQPISSVSTLGYVDDITALERSSNVYMVEVAMRLVDYVPGVSGTNWGNYKRGFDILRSYYQQFGLGVETGIDLPNEFTGINGGRPDYPGSMLFLSFGQFDTYTPLQLAQYVATIANDGQRIAPRVVSEILYPDTDMEELGSVEQQFKPEILNVIDVDQTYFDRIQQGFYRVVNGDRGTARSYFDDVEATMAGKTGTAQVTVNGVDGNNQTFVGYAPYEDPEVVISVIVPGVTTADGSTGFANTIAERSMEAYFDLKESRNGPQPAPEEEQIEEETEE</sequence>
<dbReference type="RefSeq" id="WP_105959698.1">
    <property type="nucleotide sequence ID" value="NZ_PVNS01000010.1"/>
</dbReference>
<dbReference type="PANTHER" id="PTHR30627">
    <property type="entry name" value="PEPTIDOGLYCAN D,D-TRANSPEPTIDASE"/>
    <property type="match status" value="1"/>
</dbReference>
<dbReference type="SUPFAM" id="SSF56519">
    <property type="entry name" value="Penicillin binding protein dimerisation domain"/>
    <property type="match status" value="1"/>
</dbReference>
<dbReference type="InterPro" id="IPR005311">
    <property type="entry name" value="PBP_dimer"/>
</dbReference>
<dbReference type="GO" id="GO:0071555">
    <property type="term" value="P:cell wall organization"/>
    <property type="evidence" value="ECO:0007669"/>
    <property type="project" value="UniProtKB-KW"/>
</dbReference>
<dbReference type="GO" id="GO:0008658">
    <property type="term" value="F:penicillin binding"/>
    <property type="evidence" value="ECO:0007669"/>
    <property type="project" value="InterPro"/>
</dbReference>
<organism evidence="18 19">
    <name type="scientific">Alkalicoccus urumqiensis</name>
    <name type="common">Bacillus urumqiensis</name>
    <dbReference type="NCBI Taxonomy" id="1548213"/>
    <lineage>
        <taxon>Bacteria</taxon>
        <taxon>Bacillati</taxon>
        <taxon>Bacillota</taxon>
        <taxon>Bacilli</taxon>
        <taxon>Bacillales</taxon>
        <taxon>Bacillaceae</taxon>
        <taxon>Alkalicoccus</taxon>
    </lineage>
</organism>
<name>A0A2P6MFR7_ALKUR</name>